<protein>
    <recommendedName>
        <fullName evidence="2">phosphomevalonate kinase</fullName>
        <ecNumber evidence="2">2.7.4.2</ecNumber>
    </recommendedName>
</protein>
<dbReference type="GO" id="GO:0019287">
    <property type="term" value="P:isopentenyl diphosphate biosynthetic process, mevalonate pathway"/>
    <property type="evidence" value="ECO:0007669"/>
    <property type="project" value="UniProtKB-UniPathway"/>
</dbReference>
<comment type="pathway">
    <text evidence="1">Isoprenoid biosynthesis; isopentenyl diphosphate biosynthesis via mevalonate pathway; isopentenyl diphosphate from (R)-mevalonate: step 2/3.</text>
</comment>
<dbReference type="GO" id="GO:0005524">
    <property type="term" value="F:ATP binding"/>
    <property type="evidence" value="ECO:0007669"/>
    <property type="project" value="UniProtKB-KW"/>
</dbReference>
<dbReference type="Pfam" id="PF08544">
    <property type="entry name" value="GHMP_kinases_C"/>
    <property type="match status" value="1"/>
</dbReference>
<keyword evidence="3" id="KW-0808">Transferase</keyword>
<evidence type="ECO:0000256" key="6">
    <source>
        <dbReference type="ARBA" id="ARBA00022840"/>
    </source>
</evidence>
<gene>
    <name evidence="9" type="ORF">SAMN05443377_10242</name>
</gene>
<dbReference type="PRINTS" id="PR00959">
    <property type="entry name" value="MEVGALKINASE"/>
</dbReference>
<dbReference type="InterPro" id="IPR013750">
    <property type="entry name" value="GHMP_kinase_C_dom"/>
</dbReference>
<keyword evidence="10" id="KW-1185">Reference proteome</keyword>
<name>A0A1H9Q167_9ACTN</name>
<dbReference type="Gene3D" id="3.30.230.10">
    <property type="match status" value="1"/>
</dbReference>
<sequence>MAEVRAPGKLYIAGEYAVVEPGQPAVLVAIDRYITVRVVAATDAGHIRSDQYENLPLVWHRLDGDLVIEYEETPYSFVLSAIRVVEEAARALGAPLTLFDLDITSELDDASGRKFGLGSSAAVTVATVRAMAQFYGLQLSEMEMFKLALMASDDVQRSGSGGDIAASFFGGWIAYTSFDRSWLRTQRFDVPVAELIARSWPGLSVRELTPPGGLRLLVGWTGTPASTSRLVGDVQARKGIRGVHYEDFLARSAQCVATLIAAFDEGDAATILVQLSRNRELLNALSEHTGIVIETPKLRRLVEIAESAGAAAKSSGAGGGDCGIVLCDTGTDAARITERWAGAGITALGLSVHQPMRMPR</sequence>
<dbReference type="InterPro" id="IPR005917">
    <property type="entry name" value="Pmev_kinase_bact"/>
</dbReference>
<keyword evidence="6" id="KW-0067">ATP-binding</keyword>
<keyword evidence="4" id="KW-0547">Nucleotide-binding</keyword>
<evidence type="ECO:0000256" key="3">
    <source>
        <dbReference type="ARBA" id="ARBA00022679"/>
    </source>
</evidence>
<dbReference type="Proteomes" id="UP000198815">
    <property type="component" value="Unassembled WGS sequence"/>
</dbReference>
<dbReference type="PANTHER" id="PTHR31814">
    <property type="match status" value="1"/>
</dbReference>
<evidence type="ECO:0000259" key="8">
    <source>
        <dbReference type="Pfam" id="PF08544"/>
    </source>
</evidence>
<dbReference type="PANTHER" id="PTHR31814:SF2">
    <property type="entry name" value="PHOSPHOMEVALONATE KINASE"/>
    <property type="match status" value="1"/>
</dbReference>
<dbReference type="InterPro" id="IPR014721">
    <property type="entry name" value="Ribsml_uS5_D2-typ_fold_subgr"/>
</dbReference>
<dbReference type="STRING" id="64702.SAMN05443377_10242"/>
<evidence type="ECO:0000256" key="1">
    <source>
        <dbReference type="ARBA" id="ARBA00005017"/>
    </source>
</evidence>
<evidence type="ECO:0000256" key="5">
    <source>
        <dbReference type="ARBA" id="ARBA00022777"/>
    </source>
</evidence>
<dbReference type="UniPathway" id="UPA00057">
    <property type="reaction ID" value="UER00099"/>
</dbReference>
<dbReference type="SUPFAM" id="SSF55060">
    <property type="entry name" value="GHMP Kinase, C-terminal domain"/>
    <property type="match status" value="1"/>
</dbReference>
<organism evidence="9 10">
    <name type="scientific">Propionibacterium cyclohexanicum</name>
    <dbReference type="NCBI Taxonomy" id="64702"/>
    <lineage>
        <taxon>Bacteria</taxon>
        <taxon>Bacillati</taxon>
        <taxon>Actinomycetota</taxon>
        <taxon>Actinomycetes</taxon>
        <taxon>Propionibacteriales</taxon>
        <taxon>Propionibacteriaceae</taxon>
        <taxon>Propionibacterium</taxon>
    </lineage>
</organism>
<dbReference type="AlphaFoldDB" id="A0A1H9Q167"/>
<accession>A0A1H9Q167</accession>
<keyword evidence="5 9" id="KW-0418">Kinase</keyword>
<dbReference type="InterPro" id="IPR006204">
    <property type="entry name" value="GHMP_kinase_N_dom"/>
</dbReference>
<proteinExistence type="predicted"/>
<dbReference type="InterPro" id="IPR036554">
    <property type="entry name" value="GHMP_kinase_C_sf"/>
</dbReference>
<dbReference type="EMBL" id="FOGZ01000002">
    <property type="protein sequence ID" value="SER53623.1"/>
    <property type="molecule type" value="Genomic_DNA"/>
</dbReference>
<dbReference type="InterPro" id="IPR035102">
    <property type="entry name" value="Phosphomevalonate_kinase"/>
</dbReference>
<dbReference type="InterPro" id="IPR020568">
    <property type="entry name" value="Ribosomal_Su5_D2-typ_SF"/>
</dbReference>
<dbReference type="Pfam" id="PF00288">
    <property type="entry name" value="GHMP_kinases_N"/>
    <property type="match status" value="1"/>
</dbReference>
<dbReference type="RefSeq" id="WP_245725669.1">
    <property type="nucleotide sequence ID" value="NZ_FOGZ01000002.1"/>
</dbReference>
<feature type="domain" description="GHMP kinase N-terminal" evidence="7">
    <location>
        <begin position="83"/>
        <end position="171"/>
    </location>
</feature>
<feature type="domain" description="GHMP kinase C-terminal" evidence="8">
    <location>
        <begin position="260"/>
        <end position="342"/>
    </location>
</feature>
<dbReference type="GO" id="GO:0004631">
    <property type="term" value="F:phosphomevalonate kinase activity"/>
    <property type="evidence" value="ECO:0007669"/>
    <property type="project" value="UniProtKB-EC"/>
</dbReference>
<reference evidence="10" key="1">
    <citation type="submission" date="2016-10" db="EMBL/GenBank/DDBJ databases">
        <authorList>
            <person name="Varghese N."/>
            <person name="Submissions S."/>
        </authorList>
    </citation>
    <scope>NUCLEOTIDE SEQUENCE [LARGE SCALE GENOMIC DNA]</scope>
    <source>
        <strain evidence="10">DSM 16859</strain>
    </source>
</reference>
<evidence type="ECO:0000259" key="7">
    <source>
        <dbReference type="Pfam" id="PF00288"/>
    </source>
</evidence>
<evidence type="ECO:0000256" key="4">
    <source>
        <dbReference type="ARBA" id="ARBA00022741"/>
    </source>
</evidence>
<dbReference type="Gene3D" id="3.30.70.890">
    <property type="entry name" value="GHMP kinase, C-terminal domain"/>
    <property type="match status" value="1"/>
</dbReference>
<dbReference type="NCBIfam" id="TIGR01220">
    <property type="entry name" value="Pmev_kin_Gr_pos"/>
    <property type="match status" value="1"/>
</dbReference>
<evidence type="ECO:0000313" key="9">
    <source>
        <dbReference type="EMBL" id="SER53623.1"/>
    </source>
</evidence>
<dbReference type="SUPFAM" id="SSF54211">
    <property type="entry name" value="Ribosomal protein S5 domain 2-like"/>
    <property type="match status" value="1"/>
</dbReference>
<evidence type="ECO:0000256" key="2">
    <source>
        <dbReference type="ARBA" id="ARBA00012958"/>
    </source>
</evidence>
<dbReference type="EC" id="2.7.4.2" evidence="2"/>
<evidence type="ECO:0000313" key="10">
    <source>
        <dbReference type="Proteomes" id="UP000198815"/>
    </source>
</evidence>